<accession>A0A6J4HAS7</accession>
<dbReference type="PANTHER" id="PTHR43421">
    <property type="entry name" value="METALLOPROTEASE PMBA"/>
    <property type="match status" value="1"/>
</dbReference>
<name>A0A6J4HAS7_9ACTN</name>
<dbReference type="Gene3D" id="3.30.2290.10">
    <property type="entry name" value="PmbA/TldD superfamily"/>
    <property type="match status" value="1"/>
</dbReference>
<dbReference type="PANTHER" id="PTHR43421:SF1">
    <property type="entry name" value="METALLOPROTEASE PMBA"/>
    <property type="match status" value="1"/>
</dbReference>
<dbReference type="SUPFAM" id="SSF111283">
    <property type="entry name" value="Putative modulator of DNA gyrase, PmbA/TldD"/>
    <property type="match status" value="1"/>
</dbReference>
<dbReference type="GO" id="GO:0005829">
    <property type="term" value="C:cytosol"/>
    <property type="evidence" value="ECO:0007669"/>
    <property type="project" value="TreeGrafter"/>
</dbReference>
<dbReference type="Pfam" id="PF01523">
    <property type="entry name" value="PmbA_TldD_1st"/>
    <property type="match status" value="1"/>
</dbReference>
<evidence type="ECO:0000313" key="4">
    <source>
        <dbReference type="EMBL" id="CAA9219199.1"/>
    </source>
</evidence>
<dbReference type="InterPro" id="IPR036059">
    <property type="entry name" value="TldD/PmbA_sf"/>
</dbReference>
<feature type="domain" description="Metalloprotease TldD/E central" evidence="3">
    <location>
        <begin position="119"/>
        <end position="172"/>
    </location>
</feature>
<evidence type="ECO:0000256" key="1">
    <source>
        <dbReference type="ARBA" id="ARBA00005836"/>
    </source>
</evidence>
<reference evidence="4" key="1">
    <citation type="submission" date="2020-02" db="EMBL/GenBank/DDBJ databases">
        <authorList>
            <person name="Meier V. D."/>
        </authorList>
    </citation>
    <scope>NUCLEOTIDE SEQUENCE</scope>
    <source>
        <strain evidence="4">AVDCRST_MAG50</strain>
    </source>
</reference>
<dbReference type="InterPro" id="IPR047657">
    <property type="entry name" value="PmbA"/>
</dbReference>
<dbReference type="EMBL" id="CADCTF010000021">
    <property type="protein sequence ID" value="CAA9219199.1"/>
    <property type="molecule type" value="Genomic_DNA"/>
</dbReference>
<dbReference type="InterPro" id="IPR045570">
    <property type="entry name" value="Metalloprtase-TldD/E_cen_dom"/>
</dbReference>
<dbReference type="InterPro" id="IPR002510">
    <property type="entry name" value="Metalloprtase-TldD/E_N"/>
</dbReference>
<evidence type="ECO:0008006" key="5">
    <source>
        <dbReference type="Google" id="ProtNLM"/>
    </source>
</evidence>
<feature type="domain" description="Metalloprotease TldD/E N-terminal" evidence="2">
    <location>
        <begin position="25"/>
        <end position="87"/>
    </location>
</feature>
<dbReference type="GO" id="GO:0006508">
    <property type="term" value="P:proteolysis"/>
    <property type="evidence" value="ECO:0007669"/>
    <property type="project" value="InterPro"/>
</dbReference>
<comment type="similarity">
    <text evidence="1">Belongs to the peptidase U62 family.</text>
</comment>
<protein>
    <recommendedName>
        <fullName evidence="5">TldD/PmbA family protein</fullName>
    </recommendedName>
</protein>
<gene>
    <name evidence="4" type="ORF">AVDCRST_MAG50-553</name>
</gene>
<sequence>MPELLDLVTRTVELAAAEAEGGEAAEVFASRGRRESVRAFRGEVESFTSADTAGVGIRVILGGRQGFAWAGSLDEAIIRETLAEARDNMSFGEQDADNGLAEPDGLARPELDLFDPEAAEFPTEAKVQLALDLERAVLARDARVRGVRSSSYSDFSGEQAIASTTGIRSWGRATT</sequence>
<evidence type="ECO:0000259" key="3">
    <source>
        <dbReference type="Pfam" id="PF19290"/>
    </source>
</evidence>
<dbReference type="GO" id="GO:0008237">
    <property type="term" value="F:metallopeptidase activity"/>
    <property type="evidence" value="ECO:0007669"/>
    <property type="project" value="InterPro"/>
</dbReference>
<proteinExistence type="inferred from homology"/>
<dbReference type="AlphaFoldDB" id="A0A6J4HAS7"/>
<dbReference type="Pfam" id="PF19290">
    <property type="entry name" value="PmbA_TldD_2nd"/>
    <property type="match status" value="1"/>
</dbReference>
<dbReference type="InterPro" id="IPR035068">
    <property type="entry name" value="TldD/PmbA_N"/>
</dbReference>
<organism evidence="4">
    <name type="scientific">uncultured Acidimicrobiales bacterium</name>
    <dbReference type="NCBI Taxonomy" id="310071"/>
    <lineage>
        <taxon>Bacteria</taxon>
        <taxon>Bacillati</taxon>
        <taxon>Actinomycetota</taxon>
        <taxon>Acidimicrobiia</taxon>
        <taxon>Acidimicrobiales</taxon>
        <taxon>environmental samples</taxon>
    </lineage>
</organism>
<evidence type="ECO:0000259" key="2">
    <source>
        <dbReference type="Pfam" id="PF01523"/>
    </source>
</evidence>